<name>A0A8S5T0J4_9CAUD</name>
<dbReference type="NCBIfam" id="TIGR01665">
    <property type="entry name" value="put_anti_recept"/>
    <property type="match status" value="1"/>
</dbReference>
<reference evidence="2" key="1">
    <citation type="journal article" date="2021" name="Proc. Natl. Acad. Sci. U.S.A.">
        <title>A Catalog of Tens of Thousands of Viruses from Human Metagenomes Reveals Hidden Associations with Chronic Diseases.</title>
        <authorList>
            <person name="Tisza M.J."/>
            <person name="Buck C.B."/>
        </authorList>
    </citation>
    <scope>NUCLEOTIDE SEQUENCE</scope>
    <source>
        <strain evidence="2">CtSOv1</strain>
    </source>
</reference>
<evidence type="ECO:0000259" key="1">
    <source>
        <dbReference type="Pfam" id="PF06605"/>
    </source>
</evidence>
<dbReference type="InterPro" id="IPR010572">
    <property type="entry name" value="Tail_dom"/>
</dbReference>
<evidence type="ECO:0000313" key="2">
    <source>
        <dbReference type="EMBL" id="DAF56563.1"/>
    </source>
</evidence>
<dbReference type="Pfam" id="PF06605">
    <property type="entry name" value="Prophage_tail"/>
    <property type="match status" value="1"/>
</dbReference>
<dbReference type="EMBL" id="BK032719">
    <property type="protein sequence ID" value="DAF56563.1"/>
    <property type="molecule type" value="Genomic_DNA"/>
</dbReference>
<protein>
    <submittedName>
        <fullName evidence="2">Tail protein</fullName>
    </submittedName>
</protein>
<proteinExistence type="predicted"/>
<feature type="domain" description="Tail spike" evidence="1">
    <location>
        <begin position="111"/>
        <end position="365"/>
    </location>
</feature>
<dbReference type="InterPro" id="IPR007119">
    <property type="entry name" value="Phage_tail_spike_N"/>
</dbReference>
<sequence>MSLFRIFVDGQLFYHPQLSQLAITQAKLTEDAQNIDSFTLSAPFHHPYLDTIHPMASSIVCKKGNTTVFEDRALDDGSDFYNSHTWTCESALAYLKDSQQPPFSYKGTLKGLLEYFLSVHNKSVEEKKQFTLGDITVTDNNDYISYSNSEYSCTLDAIKSKLINTHGGYLMVRYTETGKVLDYLAEFNARSIQSVEYGKNLLDVKITRDHTERITALIPLGAKEKTTDAEGNETETDTRIDITSVNDGVNYVYDADAVKEIGWIWTTEIWDDVTLPANLLTKANARLTELISGITSMELTIIDESDTGSDIGSIHARQFVDCISTPHGIDGRYACMSKTIDYLNSSGNTITIGASGIKLTSISAKQNQNITELSDDLLGKTEVIKQAVTKAESAETAANEAKDTVNAAFDDISVLQENVRECYSEITKTSEQINLAVREEYISRTEMEIIQRDFESSITQNSTEIRMDFTKTTDEIKDTVAINQALLEEYIRFKGALIELGKVGNAFTAELSNEELAFKENGQKIAYISNQSLVITNAEIRNKLSLGNESRGWFDFIPRTNGNLSIKWRAPSS</sequence>
<organism evidence="2">
    <name type="scientific">Siphoviridae sp. ctSOv1</name>
    <dbReference type="NCBI Taxonomy" id="2827872"/>
    <lineage>
        <taxon>Viruses</taxon>
        <taxon>Duplodnaviria</taxon>
        <taxon>Heunggongvirae</taxon>
        <taxon>Uroviricota</taxon>
        <taxon>Caudoviricetes</taxon>
    </lineage>
</organism>
<accession>A0A8S5T0J4</accession>